<dbReference type="GO" id="GO:0017157">
    <property type="term" value="P:regulation of exocytosis"/>
    <property type="evidence" value="ECO:0007669"/>
    <property type="project" value="TreeGrafter"/>
</dbReference>
<evidence type="ECO:0000256" key="8">
    <source>
        <dbReference type="ARBA" id="ARBA00022723"/>
    </source>
</evidence>
<dbReference type="GO" id="GO:0008526">
    <property type="term" value="F:phosphatidylinositol transfer activity"/>
    <property type="evidence" value="ECO:0007669"/>
    <property type="project" value="UniProtKB-UniRule"/>
</dbReference>
<dbReference type="Proteomes" id="UP000256601">
    <property type="component" value="Unassembled WGS sequence"/>
</dbReference>
<evidence type="ECO:0000256" key="10">
    <source>
        <dbReference type="ARBA" id="ARBA00022848"/>
    </source>
</evidence>
<dbReference type="PANTHER" id="PTHR47669">
    <property type="entry name" value="PHOSPHATIDYLINOSITOL TRANSFER PROTEIN SFH5"/>
    <property type="match status" value="1"/>
</dbReference>
<dbReference type="SMART" id="SM01100">
    <property type="entry name" value="CRAL_TRIO_N"/>
    <property type="match status" value="1"/>
</dbReference>
<evidence type="ECO:0000256" key="13">
    <source>
        <dbReference type="ARBA" id="ARBA00023136"/>
    </source>
</evidence>
<dbReference type="GO" id="GO:0005829">
    <property type="term" value="C:cytosol"/>
    <property type="evidence" value="ECO:0007669"/>
    <property type="project" value="TreeGrafter"/>
</dbReference>
<keyword evidence="5 16" id="KW-0813">Transport</keyword>
<evidence type="ECO:0000256" key="2">
    <source>
        <dbReference type="ARBA" id="ARBA00004406"/>
    </source>
</evidence>
<evidence type="ECO:0000256" key="15">
    <source>
        <dbReference type="ARBA" id="ARBA00024180"/>
    </source>
</evidence>
<keyword evidence="12 16" id="KW-0445">Lipid transport</keyword>
<sequence>MSIPAHLQILQPSELEALKKLQDELPKILEKTDYNEMYGHKLSEAEDGPGKAYSEVKRDIILLKFLKARDYDIAQTKDMLTDALKWRKEFDPLDCASAKHDSKFDKLGVITDKGAGGEPQVTNWNLYGAVSNRKEIFGDLKGFLRWRVGIMERSLALLDFTKPGAGSMLLQIHDYKNVSFLRLDAETKAASKETIRVFQSYYPETLERKFFVNVPTLMQFVFGFVNKFLSRETVAKFVVYSNGKDLHKSLGSWVPAEYGGKGGPLLEMAISDHPVQEAETKETKEKEKETEKPVGTSETDTVGDAAEPAPTEPAAETVPTTEPAPTEPAAETAPTESSTAPSAEPAAETAEPVSEGAKVAAQ</sequence>
<dbReference type="PROSITE" id="PS50191">
    <property type="entry name" value="CRAL_TRIO"/>
    <property type="match status" value="1"/>
</dbReference>
<dbReference type="Pfam" id="PF00650">
    <property type="entry name" value="CRAL_TRIO"/>
    <property type="match status" value="1"/>
</dbReference>
<dbReference type="AlphaFoldDB" id="A0A1D8NDT7"/>
<dbReference type="eggNOG" id="KOG1471">
    <property type="taxonomic scope" value="Eukaryota"/>
</dbReference>
<keyword evidence="9 16" id="KW-0256">Endoplasmic reticulum</keyword>
<evidence type="ECO:0000256" key="14">
    <source>
        <dbReference type="ARBA" id="ARBA00024146"/>
    </source>
</evidence>
<gene>
    <name evidence="20" type="ORF">B0I71DRAFT_133535</name>
    <name evidence="19" type="ORF">YALI1_D11354g</name>
</gene>
<evidence type="ECO:0000256" key="5">
    <source>
        <dbReference type="ARBA" id="ARBA00022448"/>
    </source>
</evidence>
<dbReference type="GO" id="GO:0005886">
    <property type="term" value="C:plasma membrane"/>
    <property type="evidence" value="ECO:0007669"/>
    <property type="project" value="TreeGrafter"/>
</dbReference>
<evidence type="ECO:0000313" key="20">
    <source>
        <dbReference type="EMBL" id="RDW24866.1"/>
    </source>
</evidence>
<keyword evidence="8" id="KW-0479">Metal-binding</keyword>
<protein>
    <recommendedName>
        <fullName evidence="4 16">Phosphatidylinositol transfer protein SFH5</fullName>
        <shortName evidence="16">PITP SFH5</shortName>
    </recommendedName>
</protein>
<dbReference type="EMBL" id="CP017556">
    <property type="protein sequence ID" value="AOW03802.1"/>
    <property type="molecule type" value="Genomic_DNA"/>
</dbReference>
<evidence type="ECO:0000256" key="6">
    <source>
        <dbReference type="ARBA" id="ARBA00022490"/>
    </source>
</evidence>
<evidence type="ECO:0000313" key="21">
    <source>
        <dbReference type="Proteomes" id="UP000182444"/>
    </source>
</evidence>
<evidence type="ECO:0000256" key="7">
    <source>
        <dbReference type="ARBA" id="ARBA00022617"/>
    </source>
</evidence>
<comment type="function">
    <text evidence="15">Non-classical phosphatidylinositol (PtdIns) transfer protein (PITP), which exhibits PtdIns-binding/transfer activity in the absence of detectable PtdCho-binding/transfer activity. Regulates PtdIns(4,5)P2 homeostasis at the plasma membrane. Heme-binding protein that may play a role in organic oxidant-induced stress responses.</text>
</comment>
<dbReference type="VEuPathDB" id="FungiDB:YALI0_D08866g"/>
<dbReference type="SMART" id="SM00516">
    <property type="entry name" value="SEC14"/>
    <property type="match status" value="1"/>
</dbReference>
<comment type="subcellular location">
    <subcellularLocation>
        <location evidence="16">Cytoplasm</location>
    </subcellularLocation>
    <subcellularLocation>
        <location evidence="2 16">Endoplasmic reticulum membrane</location>
        <topology evidence="2 16">Peripheral membrane protein</topology>
    </subcellularLocation>
    <subcellularLocation>
        <location evidence="16">Microsome membrane</location>
        <topology evidence="16">Peripheral membrane protein</topology>
    </subcellularLocation>
</comment>
<dbReference type="SUPFAM" id="SSF52087">
    <property type="entry name" value="CRAL/TRIO domain"/>
    <property type="match status" value="1"/>
</dbReference>
<evidence type="ECO:0000256" key="4">
    <source>
        <dbReference type="ARBA" id="ARBA00018320"/>
    </source>
</evidence>
<keyword evidence="10 16" id="KW-0492">Microsome</keyword>
<dbReference type="CDD" id="cd00170">
    <property type="entry name" value="SEC14"/>
    <property type="match status" value="1"/>
</dbReference>
<organism evidence="19 21">
    <name type="scientific">Yarrowia lipolytica</name>
    <name type="common">Candida lipolytica</name>
    <dbReference type="NCBI Taxonomy" id="4952"/>
    <lineage>
        <taxon>Eukaryota</taxon>
        <taxon>Fungi</taxon>
        <taxon>Dikarya</taxon>
        <taxon>Ascomycota</taxon>
        <taxon>Saccharomycotina</taxon>
        <taxon>Dipodascomycetes</taxon>
        <taxon>Dipodascales</taxon>
        <taxon>Dipodascales incertae sedis</taxon>
        <taxon>Yarrowia</taxon>
    </lineage>
</organism>
<comment type="cofactor">
    <cofactor evidence="1">
        <name>heme b</name>
        <dbReference type="ChEBI" id="CHEBI:60344"/>
    </cofactor>
</comment>
<evidence type="ECO:0000313" key="19">
    <source>
        <dbReference type="EMBL" id="AOW03802.1"/>
    </source>
</evidence>
<feature type="compositionally biased region" description="Low complexity" evidence="17">
    <location>
        <begin position="305"/>
        <end position="355"/>
    </location>
</feature>
<evidence type="ECO:0000313" key="22">
    <source>
        <dbReference type="Proteomes" id="UP000256601"/>
    </source>
</evidence>
<dbReference type="GO" id="GO:0046872">
    <property type="term" value="F:metal ion binding"/>
    <property type="evidence" value="ECO:0007669"/>
    <property type="project" value="UniProtKB-KW"/>
</dbReference>
<comment type="similarity">
    <text evidence="3 16">Belongs to the SFH5 family.</text>
</comment>
<feature type="compositionally biased region" description="Basic and acidic residues" evidence="17">
    <location>
        <begin position="275"/>
        <end position="292"/>
    </location>
</feature>
<comment type="catalytic activity">
    <reaction evidence="14">
        <text>a 1,2-diacyl-sn-glycero-3-phospho-(1D-myo-inositol)(in) = a 1,2-diacyl-sn-glycero-3-phospho-(1D-myo-inositol)(out)</text>
        <dbReference type="Rhea" id="RHEA:38691"/>
        <dbReference type="ChEBI" id="CHEBI:57880"/>
    </reaction>
    <physiologicalReaction direction="left-to-right" evidence="14">
        <dbReference type="Rhea" id="RHEA:38692"/>
    </physiologicalReaction>
</comment>
<dbReference type="SMR" id="A0A1D8NDT7"/>
<name>A0A1D8NDT7_YARLL</name>
<dbReference type="Gene3D" id="3.40.525.10">
    <property type="entry name" value="CRAL-TRIO lipid binding domain"/>
    <property type="match status" value="1"/>
</dbReference>
<evidence type="ECO:0000256" key="16">
    <source>
        <dbReference type="RuleBase" id="RU367059"/>
    </source>
</evidence>
<evidence type="ECO:0000256" key="1">
    <source>
        <dbReference type="ARBA" id="ARBA00001970"/>
    </source>
</evidence>
<dbReference type="SUPFAM" id="SSF46938">
    <property type="entry name" value="CRAL/TRIO N-terminal domain"/>
    <property type="match status" value="1"/>
</dbReference>
<evidence type="ECO:0000259" key="18">
    <source>
        <dbReference type="PROSITE" id="PS50191"/>
    </source>
</evidence>
<feature type="region of interest" description="Disordered" evidence="17">
    <location>
        <begin position="275"/>
        <end position="362"/>
    </location>
</feature>
<evidence type="ECO:0000256" key="12">
    <source>
        <dbReference type="ARBA" id="ARBA00023055"/>
    </source>
</evidence>
<dbReference type="GO" id="GO:0043001">
    <property type="term" value="P:Golgi to plasma membrane protein transport"/>
    <property type="evidence" value="ECO:0007669"/>
    <property type="project" value="TreeGrafter"/>
</dbReference>
<dbReference type="OMA" id="MVQIHDY"/>
<proteinExistence type="inferred from homology"/>
<dbReference type="KEGG" id="yli:2910678"/>
<dbReference type="InterPro" id="IPR001251">
    <property type="entry name" value="CRAL-TRIO_dom"/>
</dbReference>
<dbReference type="VEuPathDB" id="FungiDB:YALI1_D11354g"/>
<keyword evidence="6 16" id="KW-0963">Cytoplasm</keyword>
<dbReference type="Proteomes" id="UP000182444">
    <property type="component" value="Chromosome 1D"/>
</dbReference>
<evidence type="ECO:0000256" key="9">
    <source>
        <dbReference type="ARBA" id="ARBA00022824"/>
    </source>
</evidence>
<keyword evidence="13 16" id="KW-0472">Membrane</keyword>
<dbReference type="EMBL" id="KZ859017">
    <property type="protein sequence ID" value="RDW24866.1"/>
    <property type="molecule type" value="Genomic_DNA"/>
</dbReference>
<dbReference type="PANTHER" id="PTHR47669:SF1">
    <property type="entry name" value="PHOSPHATIDYLINOSITOL TRANSFER PROTEIN SFH5"/>
    <property type="match status" value="1"/>
</dbReference>
<dbReference type="InterPro" id="IPR042938">
    <property type="entry name" value="Sfh5"/>
</dbReference>
<dbReference type="InterPro" id="IPR036273">
    <property type="entry name" value="CRAL/TRIO_N_dom_sf"/>
</dbReference>
<dbReference type="GO" id="GO:0032541">
    <property type="term" value="C:cortical endoplasmic reticulum"/>
    <property type="evidence" value="ECO:0007669"/>
    <property type="project" value="TreeGrafter"/>
</dbReference>
<reference evidence="20 22" key="2">
    <citation type="submission" date="2018-07" db="EMBL/GenBank/DDBJ databases">
        <title>Draft Genome Assemblies for Five Robust Yarrowia lipolytica Strains Exhibiting High Lipid Production and Pentose Sugar Utilization and Sugar Alcohol Secretion from Undetoxified Lignocellulosic Biomass Hydrolysates.</title>
        <authorList>
            <consortium name="DOE Joint Genome Institute"/>
            <person name="Walker C."/>
            <person name="Ryu S."/>
            <person name="Na H."/>
            <person name="Zane M."/>
            <person name="LaButti K."/>
            <person name="Lipzen A."/>
            <person name="Haridas S."/>
            <person name="Barry K."/>
            <person name="Grigoriev I.V."/>
            <person name="Quarterman J."/>
            <person name="Slininger P."/>
            <person name="Dien B."/>
            <person name="Trinh C.T."/>
        </authorList>
    </citation>
    <scope>NUCLEOTIDE SEQUENCE [LARGE SCALE GENOMIC DNA]</scope>
    <source>
        <strain evidence="20 22">YB392</strain>
    </source>
</reference>
<dbReference type="GO" id="GO:0005789">
    <property type="term" value="C:endoplasmic reticulum membrane"/>
    <property type="evidence" value="ECO:0007669"/>
    <property type="project" value="UniProtKB-SubCell"/>
</dbReference>
<evidence type="ECO:0000256" key="3">
    <source>
        <dbReference type="ARBA" id="ARBA00006667"/>
    </source>
</evidence>
<dbReference type="Pfam" id="PF03765">
    <property type="entry name" value="CRAL_TRIO_N"/>
    <property type="match status" value="1"/>
</dbReference>
<evidence type="ECO:0000256" key="17">
    <source>
        <dbReference type="SAM" id="MobiDB-lite"/>
    </source>
</evidence>
<reference evidence="19 21" key="1">
    <citation type="journal article" date="2016" name="PLoS ONE">
        <title>Sequence Assembly of Yarrowia lipolytica Strain W29/CLIB89 Shows Transposable Element Diversity.</title>
        <authorList>
            <person name="Magnan C."/>
            <person name="Yu J."/>
            <person name="Chang I."/>
            <person name="Jahn E."/>
            <person name="Kanomata Y."/>
            <person name="Wu J."/>
            <person name="Zeller M."/>
            <person name="Oakes M."/>
            <person name="Baldi P."/>
            <person name="Sandmeyer S."/>
        </authorList>
    </citation>
    <scope>NUCLEOTIDE SEQUENCE [LARGE SCALE GENOMIC DNA]</scope>
    <source>
        <strain evidence="19">CLIB89</strain>
        <strain evidence="21">CLIB89(W29)</strain>
    </source>
</reference>
<dbReference type="InterPro" id="IPR036865">
    <property type="entry name" value="CRAL-TRIO_dom_sf"/>
</dbReference>
<keyword evidence="11" id="KW-0408">Iron</keyword>
<accession>A0A1D8NDT7</accession>
<dbReference type="InterPro" id="IPR011074">
    <property type="entry name" value="CRAL/TRIO_N_dom"/>
</dbReference>
<keyword evidence="7" id="KW-0349">Heme</keyword>
<dbReference type="GeneID" id="2910678"/>
<evidence type="ECO:0000256" key="11">
    <source>
        <dbReference type="ARBA" id="ARBA00023004"/>
    </source>
</evidence>
<feature type="domain" description="CRAL-TRIO" evidence="18">
    <location>
        <begin position="143"/>
        <end position="266"/>
    </location>
</feature>